<evidence type="ECO:0000313" key="2">
    <source>
        <dbReference type="EMBL" id="CAI0522276.1"/>
    </source>
</evidence>
<dbReference type="InterPro" id="IPR012438">
    <property type="entry name" value="DUF1639"/>
</dbReference>
<dbReference type="Proteomes" id="UP001154282">
    <property type="component" value="Unassembled WGS sequence"/>
</dbReference>
<dbReference type="AlphaFoldDB" id="A0AAV0Q3B9"/>
<dbReference type="PANTHER" id="PTHR33130">
    <property type="entry name" value="PUTATIVE (DUF1639)-RELATED"/>
    <property type="match status" value="1"/>
</dbReference>
<protein>
    <recommendedName>
        <fullName evidence="4">DUF1639 family protein</fullName>
    </recommendedName>
</protein>
<feature type="region of interest" description="Disordered" evidence="1">
    <location>
        <begin position="150"/>
        <end position="170"/>
    </location>
</feature>
<feature type="compositionally biased region" description="Low complexity" evidence="1">
    <location>
        <begin position="71"/>
        <end position="96"/>
    </location>
</feature>
<feature type="compositionally biased region" description="Polar residues" evidence="1">
    <location>
        <begin position="154"/>
        <end position="169"/>
    </location>
</feature>
<dbReference type="PANTHER" id="PTHR33130:SF40">
    <property type="entry name" value="CHROMOGRANIN (DUF1639)"/>
    <property type="match status" value="1"/>
</dbReference>
<dbReference type="EMBL" id="CAMGYJ010000009">
    <property type="protein sequence ID" value="CAI0522276.1"/>
    <property type="molecule type" value="Genomic_DNA"/>
</dbReference>
<proteinExistence type="predicted"/>
<keyword evidence="3" id="KW-1185">Reference proteome</keyword>
<evidence type="ECO:0000256" key="1">
    <source>
        <dbReference type="SAM" id="MobiDB-lite"/>
    </source>
</evidence>
<sequence>MATAPVKPQLKSLHNFPVSLKWGKTATLAAGGSNITGGRPAPPPLPNDSETDSDPDAFRRQHRRPPPPPAGASMAPHRVGSRSARQQRFSFSSCSSILPKPMPKQQTNKDVESGGGGGGGGEAEEVEEEENHQRPWKLRPRRGLYCSPVGSGELTMQQPKDKAQQQTPAKSMRLRGLAEDLGGGGGGGGVSFERKEKRKFWIALSKEEIEEDVFILTGSRPSRRPMKRPKNVQKLVDNVFPGLWLVGATVDSYRIPDTPIKVCLCSYIRSLFVPNWSFWTVHDQMYSISPPLFAAEVDT</sequence>
<gene>
    <name evidence="2" type="ORF">LITE_LOCUS41204</name>
</gene>
<organism evidence="2 3">
    <name type="scientific">Linum tenue</name>
    <dbReference type="NCBI Taxonomy" id="586396"/>
    <lineage>
        <taxon>Eukaryota</taxon>
        <taxon>Viridiplantae</taxon>
        <taxon>Streptophyta</taxon>
        <taxon>Embryophyta</taxon>
        <taxon>Tracheophyta</taxon>
        <taxon>Spermatophyta</taxon>
        <taxon>Magnoliopsida</taxon>
        <taxon>eudicotyledons</taxon>
        <taxon>Gunneridae</taxon>
        <taxon>Pentapetalae</taxon>
        <taxon>rosids</taxon>
        <taxon>fabids</taxon>
        <taxon>Malpighiales</taxon>
        <taxon>Linaceae</taxon>
        <taxon>Linum</taxon>
    </lineage>
</organism>
<reference evidence="2" key="1">
    <citation type="submission" date="2022-08" db="EMBL/GenBank/DDBJ databases">
        <authorList>
            <person name="Gutierrez-Valencia J."/>
        </authorList>
    </citation>
    <scope>NUCLEOTIDE SEQUENCE</scope>
</reference>
<comment type="caution">
    <text evidence="2">The sequence shown here is derived from an EMBL/GenBank/DDBJ whole genome shotgun (WGS) entry which is preliminary data.</text>
</comment>
<evidence type="ECO:0000313" key="3">
    <source>
        <dbReference type="Proteomes" id="UP001154282"/>
    </source>
</evidence>
<evidence type="ECO:0008006" key="4">
    <source>
        <dbReference type="Google" id="ProtNLM"/>
    </source>
</evidence>
<feature type="region of interest" description="Disordered" evidence="1">
    <location>
        <begin position="29"/>
        <end position="136"/>
    </location>
</feature>
<dbReference type="Pfam" id="PF07797">
    <property type="entry name" value="DUF1639"/>
    <property type="match status" value="1"/>
</dbReference>
<name>A0AAV0Q3B9_9ROSI</name>
<accession>A0AAV0Q3B9</accession>